<evidence type="ECO:0000313" key="2">
    <source>
        <dbReference type="Proteomes" id="UP001420932"/>
    </source>
</evidence>
<proteinExistence type="predicted"/>
<protein>
    <submittedName>
        <fullName evidence="1">Uncharacterized protein</fullName>
    </submittedName>
</protein>
<dbReference type="AlphaFoldDB" id="A0AAP0Q7Z3"/>
<name>A0AAP0Q7Z3_9MAGN</name>
<dbReference type="Proteomes" id="UP001420932">
    <property type="component" value="Unassembled WGS sequence"/>
</dbReference>
<organism evidence="1 2">
    <name type="scientific">Stephania yunnanensis</name>
    <dbReference type="NCBI Taxonomy" id="152371"/>
    <lineage>
        <taxon>Eukaryota</taxon>
        <taxon>Viridiplantae</taxon>
        <taxon>Streptophyta</taxon>
        <taxon>Embryophyta</taxon>
        <taxon>Tracheophyta</taxon>
        <taxon>Spermatophyta</taxon>
        <taxon>Magnoliopsida</taxon>
        <taxon>Ranunculales</taxon>
        <taxon>Menispermaceae</taxon>
        <taxon>Menispermoideae</taxon>
        <taxon>Cissampelideae</taxon>
        <taxon>Stephania</taxon>
    </lineage>
</organism>
<evidence type="ECO:0000313" key="1">
    <source>
        <dbReference type="EMBL" id="KAK9169509.1"/>
    </source>
</evidence>
<sequence>MCSGSSQDFKDSITVEHLIATVAPFRIFSSYVSSEPTVPTVDPITNLFII</sequence>
<reference evidence="1 2" key="1">
    <citation type="submission" date="2024-01" db="EMBL/GenBank/DDBJ databases">
        <title>Genome assemblies of Stephania.</title>
        <authorList>
            <person name="Yang L."/>
        </authorList>
    </citation>
    <scope>NUCLEOTIDE SEQUENCE [LARGE SCALE GENOMIC DNA]</scope>
    <source>
        <strain evidence="1">YNDBR</strain>
        <tissue evidence="1">Leaf</tissue>
    </source>
</reference>
<gene>
    <name evidence="1" type="ORF">Syun_001649</name>
</gene>
<dbReference type="EMBL" id="JBBNAF010000001">
    <property type="protein sequence ID" value="KAK9169509.1"/>
    <property type="molecule type" value="Genomic_DNA"/>
</dbReference>
<keyword evidence="2" id="KW-1185">Reference proteome</keyword>
<accession>A0AAP0Q7Z3</accession>
<comment type="caution">
    <text evidence="1">The sequence shown here is derived from an EMBL/GenBank/DDBJ whole genome shotgun (WGS) entry which is preliminary data.</text>
</comment>